<sequence length="181" mass="20538">MQHQTSDARLSIKKQPAHNNNMILKTIQQNFREAMSFCAAGVHVITTDGKAGRYGITMTAVTSITDTPPTMVLCVNQKTSIYPILLENEYLCVNVLAKYQQDVAEHFAGMTKLTPAERFEQHIWHRGKTGQLQIEGALAHLHGHIVEHHVMGTHGVFYIHLDEILHHDEAEPLLYFRRQFG</sequence>
<dbReference type="AlphaFoldDB" id="F5SA50"/>
<comment type="similarity">
    <text evidence="2">Belongs to the non-flavoprotein flavin reductase family. HpaC subfamily.</text>
</comment>
<dbReference type="GO" id="GO:0016651">
    <property type="term" value="F:oxidoreductase activity, acting on NAD(P)H"/>
    <property type="evidence" value="ECO:0007669"/>
    <property type="project" value="InterPro"/>
</dbReference>
<dbReference type="PANTHER" id="PTHR30466:SF1">
    <property type="entry name" value="FMN REDUCTASE (NADH) RUTF"/>
    <property type="match status" value="1"/>
</dbReference>
<comment type="caution">
    <text evidence="9">The sequence shown here is derived from an EMBL/GenBank/DDBJ whole genome shotgun (WGS) entry which is preliminary data.</text>
</comment>
<evidence type="ECO:0000256" key="4">
    <source>
        <dbReference type="ARBA" id="ARBA00022630"/>
    </source>
</evidence>
<dbReference type="PANTHER" id="PTHR30466">
    <property type="entry name" value="FLAVIN REDUCTASE"/>
    <property type="match status" value="1"/>
</dbReference>
<evidence type="ECO:0000256" key="7">
    <source>
        <dbReference type="ARBA" id="ARBA00023027"/>
    </source>
</evidence>
<evidence type="ECO:0000256" key="1">
    <source>
        <dbReference type="ARBA" id="ARBA00005112"/>
    </source>
</evidence>
<evidence type="ECO:0000256" key="2">
    <source>
        <dbReference type="ARBA" id="ARBA00006032"/>
    </source>
</evidence>
<evidence type="ECO:0000256" key="3">
    <source>
        <dbReference type="ARBA" id="ARBA00015398"/>
    </source>
</evidence>
<reference evidence="9 10" key="1">
    <citation type="submission" date="2011-04" db="EMBL/GenBank/DDBJ databases">
        <authorList>
            <person name="Muzny D."/>
            <person name="Qin X."/>
            <person name="Deng J."/>
            <person name="Jiang H."/>
            <person name="Liu Y."/>
            <person name="Qu J."/>
            <person name="Song X.-Z."/>
            <person name="Zhang L."/>
            <person name="Thornton R."/>
            <person name="Coyle M."/>
            <person name="Francisco L."/>
            <person name="Jackson L."/>
            <person name="Javaid M."/>
            <person name="Korchina V."/>
            <person name="Kovar C."/>
            <person name="Mata R."/>
            <person name="Mathew T."/>
            <person name="Ngo R."/>
            <person name="Nguyen L."/>
            <person name="Nguyen N."/>
            <person name="Okwuonu G."/>
            <person name="Ongeri F."/>
            <person name="Pham C."/>
            <person name="Simmons D."/>
            <person name="Wilczek-Boney K."/>
            <person name="Hale W."/>
            <person name="Jakkamsetti A."/>
            <person name="Pham P."/>
            <person name="Ruth R."/>
            <person name="San Lucas F."/>
            <person name="Warren J."/>
            <person name="Zhang J."/>
            <person name="Zhao Z."/>
            <person name="Zhou C."/>
            <person name="Zhu D."/>
            <person name="Lee S."/>
            <person name="Bess C."/>
            <person name="Blankenburg K."/>
            <person name="Forbes L."/>
            <person name="Fu Q."/>
            <person name="Gubbala S."/>
            <person name="Hirani K."/>
            <person name="Jayaseelan J.C."/>
            <person name="Lara F."/>
            <person name="Munidasa M."/>
            <person name="Palculict T."/>
            <person name="Patil S."/>
            <person name="Pu L.-L."/>
            <person name="Saada N."/>
            <person name="Tang L."/>
            <person name="Weissenberger G."/>
            <person name="Zhu Y."/>
            <person name="Hemphill L."/>
            <person name="Shang Y."/>
            <person name="Youmans B."/>
            <person name="Ayvaz T."/>
            <person name="Ross M."/>
            <person name="Santibanez J."/>
            <person name="Aqrawi P."/>
            <person name="Gross S."/>
            <person name="Joshi V."/>
            <person name="Fowler G."/>
            <person name="Nazareth L."/>
            <person name="Reid J."/>
            <person name="Worley K."/>
            <person name="Petrosino J."/>
            <person name="Highlander S."/>
            <person name="Gibbs R."/>
        </authorList>
    </citation>
    <scope>NUCLEOTIDE SEQUENCE [LARGE SCALE GENOMIC DNA]</scope>
    <source>
        <strain evidence="9 10">ATCC 23330</strain>
    </source>
</reference>
<evidence type="ECO:0000259" key="8">
    <source>
        <dbReference type="SMART" id="SM00903"/>
    </source>
</evidence>
<evidence type="ECO:0000313" key="9">
    <source>
        <dbReference type="EMBL" id="EGK06789.1"/>
    </source>
</evidence>
<dbReference type="eggNOG" id="COG1853">
    <property type="taxonomic scope" value="Bacteria"/>
</dbReference>
<dbReference type="Pfam" id="PF01613">
    <property type="entry name" value="Flavin_Reduct"/>
    <property type="match status" value="1"/>
</dbReference>
<dbReference type="GO" id="GO:0004497">
    <property type="term" value="F:monooxygenase activity"/>
    <property type="evidence" value="ECO:0007669"/>
    <property type="project" value="UniProtKB-KW"/>
</dbReference>
<dbReference type="NCBIfam" id="TIGR02296">
    <property type="entry name" value="HpaC"/>
    <property type="match status" value="1"/>
</dbReference>
<dbReference type="InterPro" id="IPR002563">
    <property type="entry name" value="Flavin_Rdtase-like_dom"/>
</dbReference>
<evidence type="ECO:0000256" key="5">
    <source>
        <dbReference type="ARBA" id="ARBA00022797"/>
    </source>
</evidence>
<dbReference type="InterPro" id="IPR050268">
    <property type="entry name" value="NADH-dep_flavin_reductase"/>
</dbReference>
<dbReference type="GO" id="GO:0006208">
    <property type="term" value="P:pyrimidine nucleobase catabolic process"/>
    <property type="evidence" value="ECO:0007669"/>
    <property type="project" value="TreeGrafter"/>
</dbReference>
<dbReference type="GO" id="GO:0010181">
    <property type="term" value="F:FMN binding"/>
    <property type="evidence" value="ECO:0007669"/>
    <property type="project" value="InterPro"/>
</dbReference>
<protein>
    <recommendedName>
        <fullName evidence="3">4-hydroxyphenylacetate 3-monooxygenase reductase component</fullName>
    </recommendedName>
</protein>
<comment type="pathway">
    <text evidence="1">Aromatic compound metabolism; 4-hydroxyphenylacetate degradation; pyruvate and succinate semialdehyde from 4-hydroxyphenylacetate: step 1/7.</text>
</comment>
<keyword evidence="10" id="KW-1185">Reference proteome</keyword>
<dbReference type="UniPathway" id="UPA00208">
    <property type="reaction ID" value="UER00416"/>
</dbReference>
<keyword evidence="4" id="KW-0285">Flavoprotein</keyword>
<organism evidence="9 10">
    <name type="scientific">Kingella kingae ATCC 23330</name>
    <dbReference type="NCBI Taxonomy" id="887327"/>
    <lineage>
        <taxon>Bacteria</taxon>
        <taxon>Pseudomonadati</taxon>
        <taxon>Pseudomonadota</taxon>
        <taxon>Betaproteobacteria</taxon>
        <taxon>Neisseriales</taxon>
        <taxon>Neisseriaceae</taxon>
        <taxon>Kingella</taxon>
    </lineage>
</organism>
<dbReference type="GO" id="GO:0051287">
    <property type="term" value="F:NAD binding"/>
    <property type="evidence" value="ECO:0007669"/>
    <property type="project" value="InterPro"/>
</dbReference>
<dbReference type="InterPro" id="IPR012349">
    <property type="entry name" value="Split_barrel_FMN-bd"/>
</dbReference>
<dbReference type="GO" id="GO:0042602">
    <property type="term" value="F:riboflavin reductase (NADPH) activity"/>
    <property type="evidence" value="ECO:0007669"/>
    <property type="project" value="TreeGrafter"/>
</dbReference>
<accession>F5SA50</accession>
<dbReference type="EMBL" id="AFHS01000072">
    <property type="protein sequence ID" value="EGK06789.1"/>
    <property type="molecule type" value="Genomic_DNA"/>
</dbReference>
<name>F5SA50_KINKI</name>
<evidence type="ECO:0000313" key="10">
    <source>
        <dbReference type="Proteomes" id="UP000004207"/>
    </source>
</evidence>
<keyword evidence="7" id="KW-0520">NAD</keyword>
<dbReference type="SUPFAM" id="SSF50475">
    <property type="entry name" value="FMN-binding split barrel"/>
    <property type="match status" value="1"/>
</dbReference>
<feature type="domain" description="Flavin reductase like" evidence="8">
    <location>
        <begin position="35"/>
        <end position="181"/>
    </location>
</feature>
<dbReference type="Gene3D" id="2.30.110.10">
    <property type="entry name" value="Electron Transport, Fmn-binding Protein, Chain A"/>
    <property type="match status" value="1"/>
</dbReference>
<evidence type="ECO:0000256" key="6">
    <source>
        <dbReference type="ARBA" id="ARBA00023002"/>
    </source>
</evidence>
<dbReference type="Proteomes" id="UP000004207">
    <property type="component" value="Unassembled WGS sequence"/>
</dbReference>
<proteinExistence type="inferred from homology"/>
<keyword evidence="5" id="KW-0058">Aromatic hydrocarbons catabolism</keyword>
<dbReference type="STRING" id="504.KKKWG1_0413"/>
<gene>
    <name evidence="9" type="primary">hpaC</name>
    <name evidence="9" type="ORF">HMPREF0476_2083</name>
</gene>
<dbReference type="HOGENOM" id="CLU_059021_2_2_4"/>
<dbReference type="SMART" id="SM00903">
    <property type="entry name" value="Flavin_Reduct"/>
    <property type="match status" value="1"/>
</dbReference>
<dbReference type="GO" id="GO:0042537">
    <property type="term" value="P:benzene-containing compound metabolic process"/>
    <property type="evidence" value="ECO:0007669"/>
    <property type="project" value="InterPro"/>
</dbReference>
<keyword evidence="6 9" id="KW-0560">Oxidoreductase</keyword>
<keyword evidence="9" id="KW-0503">Monooxygenase</keyword>
<dbReference type="InterPro" id="IPR011982">
    <property type="entry name" value="HPA_mOase_red"/>
</dbReference>